<dbReference type="Proteomes" id="UP000681722">
    <property type="component" value="Unassembled WGS sequence"/>
</dbReference>
<evidence type="ECO:0000313" key="9">
    <source>
        <dbReference type="EMBL" id="CAF4015912.1"/>
    </source>
</evidence>
<dbReference type="InterPro" id="IPR002083">
    <property type="entry name" value="MATH/TRAF_dom"/>
</dbReference>
<evidence type="ECO:0000259" key="5">
    <source>
        <dbReference type="PROSITE" id="PS50144"/>
    </source>
</evidence>
<keyword evidence="3" id="KW-0832">Ubl conjugation</keyword>
<accession>A0A814ZUL7</accession>
<organism evidence="7 10">
    <name type="scientific">Didymodactylos carnosus</name>
    <dbReference type="NCBI Taxonomy" id="1234261"/>
    <lineage>
        <taxon>Eukaryota</taxon>
        <taxon>Metazoa</taxon>
        <taxon>Spiralia</taxon>
        <taxon>Gnathifera</taxon>
        <taxon>Rotifera</taxon>
        <taxon>Eurotatoria</taxon>
        <taxon>Bdelloidea</taxon>
        <taxon>Philodinida</taxon>
        <taxon>Philodinidae</taxon>
        <taxon>Didymodactylos</taxon>
    </lineage>
</organism>
<dbReference type="PANTHER" id="PTHR10131">
    <property type="entry name" value="TNF RECEPTOR ASSOCIATED FACTOR"/>
    <property type="match status" value="1"/>
</dbReference>
<sequence>MQKEHRLDGIKCSRSNNQFEDDQLLQTYEVVNDCIVEKQCGISELQKLTCCVSADLGCCKQLPEDESHQKCIIESHRYTAMRHLDNDLDTEVALKSTAVSSTDIRDLCEEHNRLYETLTNLTDGMETLICDKTWLTTELFNLKSLVDFYHQEQVKLKQSEQEQDAIISGIQLNQQILQQNLIDLTQNVENMQSTSYDGTFIWKIKNVAHVMMSAQSEQQPSIYSPPFYSSQTGYKMCIRAYLNGDGNARRTHLSLFFILMRGEYDAILTWPFHFKVTFCMFDQSGQQRHIIDSFRPDIKSNSFQIPKTQMNIASGIPKFFPLSMLQQDGNNYVKDDTLFIKCTVDFNFLPKMLLPYFLSLNPGLPTNVKNKMIKTETERRQEYQQQASTHT</sequence>
<keyword evidence="1" id="KW-1017">Isopeptide bond</keyword>
<dbReference type="FunFam" id="2.60.210.10:FF:000001">
    <property type="entry name" value="TNF receptor-associated factor"/>
    <property type="match status" value="1"/>
</dbReference>
<feature type="domain" description="MATH" evidence="5">
    <location>
        <begin position="197"/>
        <end position="344"/>
    </location>
</feature>
<dbReference type="InterPro" id="IPR049342">
    <property type="entry name" value="TRAF1-6_MATH_dom"/>
</dbReference>
<evidence type="ECO:0000313" key="6">
    <source>
        <dbReference type="EMBL" id="CAF1030240.1"/>
    </source>
</evidence>
<evidence type="ECO:0000313" key="8">
    <source>
        <dbReference type="EMBL" id="CAF3798458.1"/>
    </source>
</evidence>
<dbReference type="PANTHER" id="PTHR10131:SF94">
    <property type="entry name" value="TNF RECEPTOR-ASSOCIATED FACTOR 4"/>
    <property type="match status" value="1"/>
</dbReference>
<evidence type="ECO:0000313" key="7">
    <source>
        <dbReference type="EMBL" id="CAF1248382.1"/>
    </source>
</evidence>
<keyword evidence="10" id="KW-1185">Reference proteome</keyword>
<reference evidence="7" key="1">
    <citation type="submission" date="2021-02" db="EMBL/GenBank/DDBJ databases">
        <authorList>
            <person name="Nowell W R."/>
        </authorList>
    </citation>
    <scope>NUCLEOTIDE SEQUENCE</scope>
</reference>
<dbReference type="Proteomes" id="UP000677228">
    <property type="component" value="Unassembled WGS sequence"/>
</dbReference>
<dbReference type="Pfam" id="PF21355">
    <property type="entry name" value="TRAF-mep_MATH"/>
    <property type="match status" value="1"/>
</dbReference>
<evidence type="ECO:0000256" key="2">
    <source>
        <dbReference type="ARBA" id="ARBA00022703"/>
    </source>
</evidence>
<dbReference type="GO" id="GO:0006915">
    <property type="term" value="P:apoptotic process"/>
    <property type="evidence" value="ECO:0007669"/>
    <property type="project" value="UniProtKB-KW"/>
</dbReference>
<name>A0A814ZUL7_9BILA</name>
<proteinExistence type="predicted"/>
<evidence type="ECO:0000256" key="1">
    <source>
        <dbReference type="ARBA" id="ARBA00022499"/>
    </source>
</evidence>
<evidence type="ECO:0000256" key="3">
    <source>
        <dbReference type="ARBA" id="ARBA00022843"/>
    </source>
</evidence>
<keyword evidence="4" id="KW-0175">Coiled coil</keyword>
<dbReference type="Proteomes" id="UP000682733">
    <property type="component" value="Unassembled WGS sequence"/>
</dbReference>
<comment type="caution">
    <text evidence="7">The sequence shown here is derived from an EMBL/GenBank/DDBJ whole genome shotgun (WGS) entry which is preliminary data.</text>
</comment>
<dbReference type="OrthoDB" id="6499288at2759"/>
<dbReference type="GO" id="GO:0043122">
    <property type="term" value="P:regulation of canonical NF-kappaB signal transduction"/>
    <property type="evidence" value="ECO:0007669"/>
    <property type="project" value="TreeGrafter"/>
</dbReference>
<dbReference type="PROSITE" id="PS50144">
    <property type="entry name" value="MATH"/>
    <property type="match status" value="1"/>
</dbReference>
<evidence type="ECO:0000256" key="4">
    <source>
        <dbReference type="ARBA" id="ARBA00023054"/>
    </source>
</evidence>
<dbReference type="EMBL" id="CAJNOQ010010309">
    <property type="protein sequence ID" value="CAF1248382.1"/>
    <property type="molecule type" value="Genomic_DNA"/>
</dbReference>
<evidence type="ECO:0000313" key="10">
    <source>
        <dbReference type="Proteomes" id="UP000663829"/>
    </source>
</evidence>
<dbReference type="Gene3D" id="2.60.210.10">
    <property type="entry name" value="Apoptosis, Tumor Necrosis Factor Receptor Associated Protein 2, Chain A"/>
    <property type="match status" value="1"/>
</dbReference>
<dbReference type="Proteomes" id="UP000663829">
    <property type="component" value="Unassembled WGS sequence"/>
</dbReference>
<dbReference type="CDD" id="cd00270">
    <property type="entry name" value="MATH_TRAF_C"/>
    <property type="match status" value="1"/>
</dbReference>
<dbReference type="SMART" id="SM00061">
    <property type="entry name" value="MATH"/>
    <property type="match status" value="1"/>
</dbReference>
<dbReference type="EMBL" id="CAJNOK010007289">
    <property type="protein sequence ID" value="CAF1030240.1"/>
    <property type="molecule type" value="Genomic_DNA"/>
</dbReference>
<dbReference type="InterPro" id="IPR008974">
    <property type="entry name" value="TRAF-like"/>
</dbReference>
<keyword evidence="2" id="KW-0053">Apoptosis</keyword>
<gene>
    <name evidence="7" type="ORF">GPM918_LOCUS26007</name>
    <name evidence="6" type="ORF">OVA965_LOCUS15950</name>
    <name evidence="9" type="ORF">SRO942_LOCUS26084</name>
    <name evidence="8" type="ORF">TMI583_LOCUS15959</name>
</gene>
<dbReference type="EMBL" id="CAJOBA010007300">
    <property type="protein sequence ID" value="CAF3798458.1"/>
    <property type="molecule type" value="Genomic_DNA"/>
</dbReference>
<protein>
    <recommendedName>
        <fullName evidence="5">MATH domain-containing protein</fullName>
    </recommendedName>
</protein>
<dbReference type="AlphaFoldDB" id="A0A814ZUL7"/>
<dbReference type="EMBL" id="CAJOBC010013454">
    <property type="protein sequence ID" value="CAF4015912.1"/>
    <property type="molecule type" value="Genomic_DNA"/>
</dbReference>
<dbReference type="SUPFAM" id="SSF49599">
    <property type="entry name" value="TRAF domain-like"/>
    <property type="match status" value="1"/>
</dbReference>